<evidence type="ECO:0000256" key="2">
    <source>
        <dbReference type="ARBA" id="ARBA00023015"/>
    </source>
</evidence>
<name>A0A8T0W2J5_PANVG</name>
<dbReference type="AlphaFoldDB" id="A0A8T0W2J5"/>
<accession>A0A8T0W2J5</accession>
<evidence type="ECO:0000256" key="1">
    <source>
        <dbReference type="ARBA" id="ARBA00004123"/>
    </source>
</evidence>
<dbReference type="EMBL" id="CM029039">
    <property type="protein sequence ID" value="KAG2643451.1"/>
    <property type="molecule type" value="Genomic_DNA"/>
</dbReference>
<evidence type="ECO:0000259" key="6">
    <source>
        <dbReference type="PROSITE" id="PS50811"/>
    </source>
</evidence>
<dbReference type="Pfam" id="PF03106">
    <property type="entry name" value="WRKY"/>
    <property type="match status" value="1"/>
</dbReference>
<evidence type="ECO:0000313" key="7">
    <source>
        <dbReference type="EMBL" id="KAG2643451.1"/>
    </source>
</evidence>
<dbReference type="GO" id="GO:0043565">
    <property type="term" value="F:sequence-specific DNA binding"/>
    <property type="evidence" value="ECO:0007669"/>
    <property type="project" value="InterPro"/>
</dbReference>
<dbReference type="GO" id="GO:0003700">
    <property type="term" value="F:DNA-binding transcription factor activity"/>
    <property type="evidence" value="ECO:0007669"/>
    <property type="project" value="InterPro"/>
</dbReference>
<keyword evidence="3" id="KW-0238">DNA-binding</keyword>
<dbReference type="GO" id="GO:0005634">
    <property type="term" value="C:nucleus"/>
    <property type="evidence" value="ECO:0007669"/>
    <property type="project" value="UniProtKB-SubCell"/>
</dbReference>
<dbReference type="InterPro" id="IPR003657">
    <property type="entry name" value="WRKY_dom"/>
</dbReference>
<keyword evidence="5" id="KW-0539">Nucleus</keyword>
<proteinExistence type="predicted"/>
<evidence type="ECO:0000256" key="4">
    <source>
        <dbReference type="ARBA" id="ARBA00023163"/>
    </source>
</evidence>
<organism evidence="7 8">
    <name type="scientific">Panicum virgatum</name>
    <name type="common">Blackwell switchgrass</name>
    <dbReference type="NCBI Taxonomy" id="38727"/>
    <lineage>
        <taxon>Eukaryota</taxon>
        <taxon>Viridiplantae</taxon>
        <taxon>Streptophyta</taxon>
        <taxon>Embryophyta</taxon>
        <taxon>Tracheophyta</taxon>
        <taxon>Spermatophyta</taxon>
        <taxon>Magnoliopsida</taxon>
        <taxon>Liliopsida</taxon>
        <taxon>Poales</taxon>
        <taxon>Poaceae</taxon>
        <taxon>PACMAD clade</taxon>
        <taxon>Panicoideae</taxon>
        <taxon>Panicodae</taxon>
        <taxon>Paniceae</taxon>
        <taxon>Panicinae</taxon>
        <taxon>Panicum</taxon>
        <taxon>Panicum sect. Hiantes</taxon>
    </lineage>
</organism>
<keyword evidence="4" id="KW-0804">Transcription</keyword>
<comment type="caution">
    <text evidence="7">The sequence shown here is derived from an EMBL/GenBank/DDBJ whole genome shotgun (WGS) entry which is preliminary data.</text>
</comment>
<keyword evidence="8" id="KW-1185">Reference proteome</keyword>
<keyword evidence="2" id="KW-0805">Transcription regulation</keyword>
<dbReference type="PANTHER" id="PTHR31429:SF84">
    <property type="entry name" value="WRKY TRANSCRIPTION FACTOR WRKY62"/>
    <property type="match status" value="1"/>
</dbReference>
<reference evidence="7" key="1">
    <citation type="submission" date="2020-05" db="EMBL/GenBank/DDBJ databases">
        <title>WGS assembly of Panicum virgatum.</title>
        <authorList>
            <person name="Lovell J.T."/>
            <person name="Jenkins J."/>
            <person name="Shu S."/>
            <person name="Juenger T.E."/>
            <person name="Schmutz J."/>
        </authorList>
    </citation>
    <scope>NUCLEOTIDE SEQUENCE</scope>
    <source>
        <strain evidence="7">AP13</strain>
    </source>
</reference>
<feature type="domain" description="WRKY" evidence="6">
    <location>
        <begin position="134"/>
        <end position="200"/>
    </location>
</feature>
<gene>
    <name evidence="7" type="ORF">PVAP13_2KG335400</name>
</gene>
<dbReference type="PANTHER" id="PTHR31429">
    <property type="entry name" value="WRKY TRANSCRIPTION FACTOR 36-RELATED"/>
    <property type="match status" value="1"/>
</dbReference>
<dbReference type="SMART" id="SM00774">
    <property type="entry name" value="WRKY"/>
    <property type="match status" value="1"/>
</dbReference>
<evidence type="ECO:0000256" key="3">
    <source>
        <dbReference type="ARBA" id="ARBA00023125"/>
    </source>
</evidence>
<dbReference type="Gene3D" id="2.20.25.80">
    <property type="entry name" value="WRKY domain"/>
    <property type="match status" value="1"/>
</dbReference>
<evidence type="ECO:0000256" key="5">
    <source>
        <dbReference type="ARBA" id="ARBA00023242"/>
    </source>
</evidence>
<dbReference type="Proteomes" id="UP000823388">
    <property type="component" value="Chromosome 2K"/>
</dbReference>
<evidence type="ECO:0000313" key="8">
    <source>
        <dbReference type="Proteomes" id="UP000823388"/>
    </source>
</evidence>
<dbReference type="PROSITE" id="PS50811">
    <property type="entry name" value="WRKY"/>
    <property type="match status" value="1"/>
</dbReference>
<comment type="subcellular location">
    <subcellularLocation>
        <location evidence="1">Nucleus</location>
    </subcellularLocation>
</comment>
<dbReference type="OrthoDB" id="1879341at2759"/>
<dbReference type="InterPro" id="IPR036576">
    <property type="entry name" value="WRKY_dom_sf"/>
</dbReference>
<dbReference type="InterPro" id="IPR044810">
    <property type="entry name" value="WRKY_plant"/>
</dbReference>
<sequence>MARCVLAQSSRFLPFRDHPLQLLLRIAMDGDGECSSPTGRAPGLLPLFGPSSPAAESLEDKLRRVSEENRRLSGALDAILADRRALAASPTPSCHAHGNAAPAEVAAGGGGGMVTAEPRSKVRTVCARAEPSDADANHLKDGYQWRKYGQKVTRDNPYPRAYFRCAYAPSCPVKKKVQRSAEDKSMLVATYEGEHNHEHRALSEYVSDAPAIQLLQQQQEAGSLPCSISINSSGRTITLGLADQRPGSNAEAAAAAEVMTPEFRKVLVDELVDLLKNDPEFMESLTSAVAARVLERIPGQIF</sequence>
<dbReference type="SUPFAM" id="SSF118290">
    <property type="entry name" value="WRKY DNA-binding domain"/>
    <property type="match status" value="1"/>
</dbReference>
<protein>
    <recommendedName>
        <fullName evidence="6">WRKY domain-containing protein</fullName>
    </recommendedName>
</protein>